<organism evidence="1 2">
    <name type="scientific">Cajanus cajan</name>
    <name type="common">Pigeon pea</name>
    <name type="synonym">Cajanus indicus</name>
    <dbReference type="NCBI Taxonomy" id="3821"/>
    <lineage>
        <taxon>Eukaryota</taxon>
        <taxon>Viridiplantae</taxon>
        <taxon>Streptophyta</taxon>
        <taxon>Embryophyta</taxon>
        <taxon>Tracheophyta</taxon>
        <taxon>Spermatophyta</taxon>
        <taxon>Magnoliopsida</taxon>
        <taxon>eudicotyledons</taxon>
        <taxon>Gunneridae</taxon>
        <taxon>Pentapetalae</taxon>
        <taxon>rosids</taxon>
        <taxon>fabids</taxon>
        <taxon>Fabales</taxon>
        <taxon>Fabaceae</taxon>
        <taxon>Papilionoideae</taxon>
        <taxon>50 kb inversion clade</taxon>
        <taxon>NPAAA clade</taxon>
        <taxon>indigoferoid/millettioid clade</taxon>
        <taxon>Phaseoleae</taxon>
        <taxon>Cajanus</taxon>
    </lineage>
</organism>
<gene>
    <name evidence="1" type="ORF">KK1_032532</name>
</gene>
<protein>
    <submittedName>
        <fullName evidence="1">Ribonuclease H protein At1g65750 family</fullName>
    </submittedName>
</protein>
<accession>A0A151RTP9</accession>
<dbReference type="Proteomes" id="UP000075243">
    <property type="component" value="Unassembled WGS sequence"/>
</dbReference>
<name>A0A151RTP9_CAJCA</name>
<reference evidence="1" key="1">
    <citation type="journal article" date="2012" name="Nat. Biotechnol.">
        <title>Draft genome sequence of pigeonpea (Cajanus cajan), an orphan legume crop of resource-poor farmers.</title>
        <authorList>
            <person name="Varshney R.K."/>
            <person name="Chen W."/>
            <person name="Li Y."/>
            <person name="Bharti A.K."/>
            <person name="Saxena R.K."/>
            <person name="Schlueter J.A."/>
            <person name="Donoghue M.T."/>
            <person name="Azam S."/>
            <person name="Fan G."/>
            <person name="Whaley A.M."/>
            <person name="Farmer A.D."/>
            <person name="Sheridan J."/>
            <person name="Iwata A."/>
            <person name="Tuteja R."/>
            <person name="Penmetsa R.V."/>
            <person name="Wu W."/>
            <person name="Upadhyaya H.D."/>
            <person name="Yang S.P."/>
            <person name="Shah T."/>
            <person name="Saxena K.B."/>
            <person name="Michael T."/>
            <person name="McCombie W.R."/>
            <person name="Yang B."/>
            <person name="Zhang G."/>
            <person name="Yang H."/>
            <person name="Wang J."/>
            <person name="Spillane C."/>
            <person name="Cook D.R."/>
            <person name="May G.D."/>
            <person name="Xu X."/>
            <person name="Jackson S.A."/>
        </authorList>
    </citation>
    <scope>NUCLEOTIDE SEQUENCE [LARGE SCALE GENOMIC DNA]</scope>
</reference>
<dbReference type="AlphaFoldDB" id="A0A151RTP9"/>
<sequence length="236" mass="26992">MLWSHDTRTRQWNLVSWKEVIKPKDYGGRAMRDTRSTNTSLLGKLIWNLMHHLDKPWVSLLTHKYLYSSPLLNHVMPPGASQVWRSIHKALSVLRSAYGPCLGDGNSSFWCNNWTGTGSLCHVVPYVDIHDSHLKVSDLWLDNMWNLSMLYTPLPTPLCAQLTTISIPALPVGAGTISWYGSNNGIYTTASGYRWCLGPLEGFSHMWKRIWKLPVPEKRRFFLWQGSKEALPTNIK</sequence>
<evidence type="ECO:0000313" key="1">
    <source>
        <dbReference type="EMBL" id="KYP45918.1"/>
    </source>
</evidence>
<keyword evidence="2" id="KW-1185">Reference proteome</keyword>
<dbReference type="EMBL" id="KQ483575">
    <property type="protein sequence ID" value="KYP45918.1"/>
    <property type="molecule type" value="Genomic_DNA"/>
</dbReference>
<dbReference type="OMA" id="HENWNWV"/>
<proteinExistence type="predicted"/>
<evidence type="ECO:0000313" key="2">
    <source>
        <dbReference type="Proteomes" id="UP000075243"/>
    </source>
</evidence>
<dbReference type="Gramene" id="C.cajan_35680.t">
    <property type="protein sequence ID" value="C.cajan_35680.t.cds1"/>
    <property type="gene ID" value="C.cajan_35680"/>
</dbReference>